<dbReference type="Proteomes" id="UP000176512">
    <property type="component" value="Unassembled WGS sequence"/>
</dbReference>
<gene>
    <name evidence="2" type="ORF">A3A24_02275</name>
</gene>
<feature type="transmembrane region" description="Helical" evidence="1">
    <location>
        <begin position="12"/>
        <end position="35"/>
    </location>
</feature>
<reference evidence="2 3" key="1">
    <citation type="journal article" date="2016" name="Nat. Commun.">
        <title>Thousands of microbial genomes shed light on interconnected biogeochemical processes in an aquifer system.</title>
        <authorList>
            <person name="Anantharaman K."/>
            <person name="Brown C.T."/>
            <person name="Hug L.A."/>
            <person name="Sharon I."/>
            <person name="Castelle C.J."/>
            <person name="Probst A.J."/>
            <person name="Thomas B.C."/>
            <person name="Singh A."/>
            <person name="Wilkins M.J."/>
            <person name="Karaoz U."/>
            <person name="Brodie E.L."/>
            <person name="Williams K.H."/>
            <person name="Hubbard S.S."/>
            <person name="Banfield J.F."/>
        </authorList>
    </citation>
    <scope>NUCLEOTIDE SEQUENCE [LARGE SCALE GENOMIC DNA]</scope>
</reference>
<protein>
    <submittedName>
        <fullName evidence="2">Uncharacterized protein</fullName>
    </submittedName>
</protein>
<comment type="caution">
    <text evidence="2">The sequence shown here is derived from an EMBL/GenBank/DDBJ whole genome shotgun (WGS) entry which is preliminary data.</text>
</comment>
<evidence type="ECO:0000256" key="1">
    <source>
        <dbReference type="SAM" id="Phobius"/>
    </source>
</evidence>
<sequence length="485" mass="52690">MINFFHSTLGKIAIGIPSVALTALFISVSGFQVAYAAKGFVVEKSGSDNILITDGYSEYVIEYNYDCYSSDFYEGETIYIDTSYSPSYGDKIIITGGYSKKICEVTNADDVNIRRYYVDDVFDSEDKIIVTDKNNDKFLVEYGIGCGVSMWRYEGKVIEIDIGGSFLDGIGDRMYLFDSGRDCKVWDAEELDSSGSGFYSGGSGYTAPASTPASCPSNSSNVNGTCTCGAGYVANGSVCITETQGCQNKYGSNSYGSEGYCRCSSGYQFNESQTSCVSTPQVTTQRIAPPTDPIEQCTHKLGPQGIVSGQNACGCVSGYELNEQKNYCVLKPPTTLATMVPVAAIPKEVVKDDFEVSSQDIEQLRESGTLISAAAFRKCPSTRCTVIRYYAETSDVSVIGKYKKGDWYQIGGTADANSTGARVVGWIYQSLIKIGTEKATRVKNAESIDAMTTENLEATSSSAVEDEKVSFLARIWRNLLNWFGK</sequence>
<keyword evidence="1" id="KW-0812">Transmembrane</keyword>
<organism evidence="2 3">
    <name type="scientific">Candidatus Buchananbacteria bacterium RIFCSPLOWO2_01_FULL_46_12</name>
    <dbReference type="NCBI Taxonomy" id="1797546"/>
    <lineage>
        <taxon>Bacteria</taxon>
        <taxon>Candidatus Buchananiibacteriota</taxon>
    </lineage>
</organism>
<proteinExistence type="predicted"/>
<accession>A0A1G1YSV7</accession>
<dbReference type="AlphaFoldDB" id="A0A1G1YSV7"/>
<keyword evidence="1" id="KW-1133">Transmembrane helix</keyword>
<evidence type="ECO:0000313" key="3">
    <source>
        <dbReference type="Proteomes" id="UP000176512"/>
    </source>
</evidence>
<dbReference type="EMBL" id="MHIP01000029">
    <property type="protein sequence ID" value="OGY54507.1"/>
    <property type="molecule type" value="Genomic_DNA"/>
</dbReference>
<name>A0A1G1YSV7_9BACT</name>
<keyword evidence="1" id="KW-0472">Membrane</keyword>
<evidence type="ECO:0000313" key="2">
    <source>
        <dbReference type="EMBL" id="OGY54507.1"/>
    </source>
</evidence>